<evidence type="ECO:0000313" key="4">
    <source>
        <dbReference type="EMBL" id="SMO53201.1"/>
    </source>
</evidence>
<dbReference type="PANTHER" id="PTHR31987:SF1">
    <property type="entry name" value="GLUTAMINASE A"/>
    <property type="match status" value="1"/>
</dbReference>
<keyword evidence="5" id="KW-1185">Reference proteome</keyword>
<dbReference type="InterPro" id="IPR052743">
    <property type="entry name" value="Glutaminase_GtaA"/>
</dbReference>
<evidence type="ECO:0000259" key="3">
    <source>
        <dbReference type="Pfam" id="PF17168"/>
    </source>
</evidence>
<dbReference type="SUPFAM" id="SSF48208">
    <property type="entry name" value="Six-hairpin glycosidases"/>
    <property type="match status" value="1"/>
</dbReference>
<feature type="domain" description="Glutaminase A N-terminal" evidence="3">
    <location>
        <begin position="274"/>
        <end position="496"/>
    </location>
</feature>
<evidence type="ECO:0000259" key="2">
    <source>
        <dbReference type="Pfam" id="PF16335"/>
    </source>
</evidence>
<dbReference type="GO" id="GO:0005975">
    <property type="term" value="P:carbohydrate metabolic process"/>
    <property type="evidence" value="ECO:0007669"/>
    <property type="project" value="InterPro"/>
</dbReference>
<proteinExistence type="predicted"/>
<dbReference type="EMBL" id="FXTN01000003">
    <property type="protein sequence ID" value="SMO53201.1"/>
    <property type="molecule type" value="Genomic_DNA"/>
</dbReference>
<gene>
    <name evidence="4" type="ORF">SAMN06265348_103138</name>
</gene>
<dbReference type="InterPro" id="IPR008928">
    <property type="entry name" value="6-hairpin_glycosidase_sf"/>
</dbReference>
<reference evidence="4 5" key="1">
    <citation type="submission" date="2017-05" db="EMBL/GenBank/DDBJ databases">
        <authorList>
            <person name="Varghese N."/>
            <person name="Submissions S."/>
        </authorList>
    </citation>
    <scope>NUCLEOTIDE SEQUENCE [LARGE SCALE GENOMIC DNA]</scope>
    <source>
        <strain evidence="4 5">DSM 19036</strain>
    </source>
</reference>
<evidence type="ECO:0008006" key="6">
    <source>
        <dbReference type="Google" id="ProtNLM"/>
    </source>
</evidence>
<protein>
    <recommendedName>
        <fullName evidence="6">L-glutaminase</fullName>
    </recommendedName>
</protein>
<sequence length="848" mass="95164">MFYITDNQPGYKAKNSYYYYMRINTSTLKNFQKTFYVWMLLGISMQANAQVNRAPSYPLITHNTYFSIWSSTDDLSASTTNHWTGASQSLIGMINVDGQVYRFLGKDPQYYKSILPASDEISYEVKYTETKPSGDWTAVNFTASDWKQGKSPVGNSKGNDKTLWESRDIWLRREFEIGDVSKLGDLLLKISHDDDAELYLNGEQVYAKQGVANDIYVKLQNKGLLKQGHNVFSMHVVNTGGGARADIGISEKEQDVEHQNIKTAKQQSVTVTPTQTRYSFKCGDVDLKLTFTSPLLLNDLELLSRPVSYITYAARSNDKKTHEVKVFFGASSDLAVNKPAQPVKAQMYAVGSLNVLKVGTTEQPVLQKNGDDVRIDWGYLHVAVPAGYHARQYVSGQVQAIGSFTGGPATPSVLKGTRLSLNTVIPFGKVGAAEVTKFMEIGYENIYAVQYFKTNLRPWWNNSGKNNFGSLLAKAAVEYRQVMGKCSAFDAKMYRDALASGGKEYAALCALTYRQGIAAHELVKSPQGEILWLSKENFSGGFINTVDVTYPSAPLYLLYNYRLLEGMLNGIFYFTESGIFKQKYAAHDLGTYPLANGQTYGEGMPVEESGNMIILTAAIAKVEGNANYARKHWKTLSQWVNYLTDEGFDPANQLCTDDFAGHLARNANLSMKAIVGIACYASLAQQLGDMKTADKYNAIAHTMVKKWMDLADDGDHYTLTFENKGSWSQKYNLVWDKVLHLELFPKSVYEKEINYYLTRQNEYGLPLDSRKTYTKSDWILWTAGLTDDPEKFRKLIAPVYRYSQETPTRVPLSDWHETTNGKQVGFQARSVVGGYFMKMLKDSLSGPK</sequence>
<dbReference type="InterPro" id="IPR032515">
    <property type="entry name" value="DUF4964"/>
</dbReference>
<dbReference type="SUPFAM" id="SSF49785">
    <property type="entry name" value="Galactose-binding domain-like"/>
    <property type="match status" value="1"/>
</dbReference>
<dbReference type="Pfam" id="PF17168">
    <property type="entry name" value="DUF5127"/>
    <property type="match status" value="1"/>
</dbReference>
<dbReference type="InterPro" id="IPR008979">
    <property type="entry name" value="Galactose-bd-like_sf"/>
</dbReference>
<dbReference type="AlphaFoldDB" id="A0A521C317"/>
<dbReference type="Pfam" id="PF16335">
    <property type="entry name" value="GtaA_6_Hairpin"/>
    <property type="match status" value="1"/>
</dbReference>
<feature type="domain" description="DUF4964" evidence="1">
    <location>
        <begin position="49"/>
        <end position="115"/>
    </location>
</feature>
<evidence type="ECO:0000259" key="1">
    <source>
        <dbReference type="Pfam" id="PF16334"/>
    </source>
</evidence>
<feature type="domain" description="Glutaminase A central" evidence="2">
    <location>
        <begin position="502"/>
        <end position="838"/>
    </location>
</feature>
<dbReference type="Gene3D" id="2.60.120.260">
    <property type="entry name" value="Galactose-binding domain-like"/>
    <property type="match status" value="1"/>
</dbReference>
<dbReference type="PANTHER" id="PTHR31987">
    <property type="entry name" value="GLUTAMINASE A-RELATED"/>
    <property type="match status" value="1"/>
</dbReference>
<dbReference type="Proteomes" id="UP000320300">
    <property type="component" value="Unassembled WGS sequence"/>
</dbReference>
<dbReference type="Pfam" id="PF16334">
    <property type="entry name" value="DUF4964"/>
    <property type="match status" value="1"/>
</dbReference>
<organism evidence="4 5">
    <name type="scientific">Pedobacter westerhofensis</name>
    <dbReference type="NCBI Taxonomy" id="425512"/>
    <lineage>
        <taxon>Bacteria</taxon>
        <taxon>Pseudomonadati</taxon>
        <taxon>Bacteroidota</taxon>
        <taxon>Sphingobacteriia</taxon>
        <taxon>Sphingobacteriales</taxon>
        <taxon>Sphingobacteriaceae</taxon>
        <taxon>Pedobacter</taxon>
    </lineage>
</organism>
<name>A0A521C317_9SPHI</name>
<evidence type="ECO:0000313" key="5">
    <source>
        <dbReference type="Proteomes" id="UP000320300"/>
    </source>
</evidence>
<accession>A0A521C317</accession>
<dbReference type="InterPro" id="IPR032514">
    <property type="entry name" value="GtaA_central"/>
</dbReference>
<dbReference type="InterPro" id="IPR033433">
    <property type="entry name" value="GtaA_N"/>
</dbReference>